<evidence type="ECO:0000256" key="1">
    <source>
        <dbReference type="ARBA" id="ARBA00023015"/>
    </source>
</evidence>
<dbReference type="GO" id="GO:0003700">
    <property type="term" value="F:DNA-binding transcription factor activity"/>
    <property type="evidence" value="ECO:0007669"/>
    <property type="project" value="InterPro"/>
</dbReference>
<accession>A0A0R1REY7</accession>
<comment type="caution">
    <text evidence="5">The sequence shown here is derived from an EMBL/GenBank/DDBJ whole genome shotgun (WGS) entry which is preliminary data.</text>
</comment>
<dbReference type="AlphaFoldDB" id="A0A0R1REY7"/>
<protein>
    <submittedName>
        <fullName evidence="5">Transcriptional regulator, AraC family</fullName>
    </submittedName>
</protein>
<dbReference type="PANTHER" id="PTHR43280:SF28">
    <property type="entry name" value="HTH-TYPE TRANSCRIPTIONAL ACTIVATOR RHAS"/>
    <property type="match status" value="1"/>
</dbReference>
<dbReference type="InterPro" id="IPR018060">
    <property type="entry name" value="HTH_AraC"/>
</dbReference>
<keyword evidence="6" id="KW-1185">Reference proteome</keyword>
<dbReference type="PANTHER" id="PTHR43280">
    <property type="entry name" value="ARAC-FAMILY TRANSCRIPTIONAL REGULATOR"/>
    <property type="match status" value="1"/>
</dbReference>
<keyword evidence="3" id="KW-0804">Transcription</keyword>
<reference evidence="5 6" key="1">
    <citation type="journal article" date="2015" name="Genome Announc.">
        <title>Expanding the biotechnology potential of lactobacilli through comparative genomics of 213 strains and associated genera.</title>
        <authorList>
            <person name="Sun Z."/>
            <person name="Harris H.M."/>
            <person name="McCann A."/>
            <person name="Guo C."/>
            <person name="Argimon S."/>
            <person name="Zhang W."/>
            <person name="Yang X."/>
            <person name="Jeffery I.B."/>
            <person name="Cooney J.C."/>
            <person name="Kagawa T.F."/>
            <person name="Liu W."/>
            <person name="Song Y."/>
            <person name="Salvetti E."/>
            <person name="Wrobel A."/>
            <person name="Rasinkangas P."/>
            <person name="Parkhill J."/>
            <person name="Rea M.C."/>
            <person name="O'Sullivan O."/>
            <person name="Ritari J."/>
            <person name="Douillard F.P."/>
            <person name="Paul Ross R."/>
            <person name="Yang R."/>
            <person name="Briner A.E."/>
            <person name="Felis G.E."/>
            <person name="de Vos W.M."/>
            <person name="Barrangou R."/>
            <person name="Klaenhammer T.R."/>
            <person name="Caufield P.W."/>
            <person name="Cui Y."/>
            <person name="Zhang H."/>
            <person name="O'Toole P.W."/>
        </authorList>
    </citation>
    <scope>NUCLEOTIDE SEQUENCE [LARGE SCALE GENOMIC DNA]</scope>
    <source>
        <strain evidence="5 6">DSM 15707</strain>
    </source>
</reference>
<dbReference type="GO" id="GO:0043565">
    <property type="term" value="F:sequence-specific DNA binding"/>
    <property type="evidence" value="ECO:0007669"/>
    <property type="project" value="InterPro"/>
</dbReference>
<organism evidence="5 6">
    <name type="scientific">Paucilactobacillus oligofermentans DSM 15707 = LMG 22743</name>
    <dbReference type="NCBI Taxonomy" id="1423778"/>
    <lineage>
        <taxon>Bacteria</taxon>
        <taxon>Bacillati</taxon>
        <taxon>Bacillota</taxon>
        <taxon>Bacilli</taxon>
        <taxon>Lactobacillales</taxon>
        <taxon>Lactobacillaceae</taxon>
        <taxon>Paucilactobacillus</taxon>
    </lineage>
</organism>
<dbReference type="OrthoDB" id="192171at2"/>
<evidence type="ECO:0000259" key="4">
    <source>
        <dbReference type="PROSITE" id="PS01124"/>
    </source>
</evidence>
<dbReference type="Gene3D" id="1.10.10.60">
    <property type="entry name" value="Homeodomain-like"/>
    <property type="match status" value="2"/>
</dbReference>
<dbReference type="Gene3D" id="2.60.120.10">
    <property type="entry name" value="Jelly Rolls"/>
    <property type="match status" value="1"/>
</dbReference>
<dbReference type="SUPFAM" id="SSF51215">
    <property type="entry name" value="Regulatory protein AraC"/>
    <property type="match status" value="1"/>
</dbReference>
<keyword evidence="1" id="KW-0805">Transcription regulation</keyword>
<evidence type="ECO:0000313" key="6">
    <source>
        <dbReference type="Proteomes" id="UP000051697"/>
    </source>
</evidence>
<keyword evidence="2" id="KW-0238">DNA-binding</keyword>
<dbReference type="EMBL" id="AZFE01000031">
    <property type="protein sequence ID" value="KRL55447.1"/>
    <property type="molecule type" value="Genomic_DNA"/>
</dbReference>
<proteinExistence type="predicted"/>
<dbReference type="Pfam" id="PF12833">
    <property type="entry name" value="HTH_18"/>
    <property type="match status" value="1"/>
</dbReference>
<feature type="domain" description="HTH araC/xylS-type" evidence="4">
    <location>
        <begin position="189"/>
        <end position="287"/>
    </location>
</feature>
<gene>
    <name evidence="5" type="ORF">FC70_GL001044</name>
</gene>
<dbReference type="SMART" id="SM00342">
    <property type="entry name" value="HTH_ARAC"/>
    <property type="match status" value="1"/>
</dbReference>
<dbReference type="InterPro" id="IPR009057">
    <property type="entry name" value="Homeodomain-like_sf"/>
</dbReference>
<dbReference type="InterPro" id="IPR003313">
    <property type="entry name" value="AraC-bd"/>
</dbReference>
<dbReference type="STRING" id="1423778.FC70_GL001044"/>
<dbReference type="InterPro" id="IPR014710">
    <property type="entry name" value="RmlC-like_jellyroll"/>
</dbReference>
<dbReference type="PATRIC" id="fig|1423778.4.peg.1078"/>
<dbReference type="SUPFAM" id="SSF46689">
    <property type="entry name" value="Homeodomain-like"/>
    <property type="match status" value="1"/>
</dbReference>
<name>A0A0R1REY7_9LACO</name>
<dbReference type="PROSITE" id="PS01124">
    <property type="entry name" value="HTH_ARAC_FAMILY_2"/>
    <property type="match status" value="1"/>
</dbReference>
<sequence length="308" mass="36306">MVHKSKQEVHFYMNKVYKFLLTQPLQFYKVGQFIAQPGWKHKDIIFDEGDYEIIIVVEGDIYIQVGSEQITLNKNDCLLIPPHVRHFGFKESTNGSIYYWMHFFPNGEVTSSYASTLDTNHYEVKIPFLFNIINFERIAILVRELLDSANEEQPVLLASNYYMSSILIEISNQYCKSVTNHSKNSMRFEMIKNWIRIHSHEKINVKKIAKEFHMTPVYLTKLFQENEQMTTVHFINLVKAKQAEELLLTTDLSIKEIAYELSFNNEKYFLRVFKQITFITPTHYRNSYAKTYLNNVEVDPTIPIPDNS</sequence>
<evidence type="ECO:0000313" key="5">
    <source>
        <dbReference type="EMBL" id="KRL55447.1"/>
    </source>
</evidence>
<evidence type="ECO:0000256" key="2">
    <source>
        <dbReference type="ARBA" id="ARBA00023125"/>
    </source>
</evidence>
<evidence type="ECO:0000256" key="3">
    <source>
        <dbReference type="ARBA" id="ARBA00023163"/>
    </source>
</evidence>
<dbReference type="InterPro" id="IPR037923">
    <property type="entry name" value="HTH-like"/>
</dbReference>
<dbReference type="Proteomes" id="UP000051697">
    <property type="component" value="Unassembled WGS sequence"/>
</dbReference>
<dbReference type="Pfam" id="PF02311">
    <property type="entry name" value="AraC_binding"/>
    <property type="match status" value="1"/>
</dbReference>